<dbReference type="Proteomes" id="UP000293547">
    <property type="component" value="Unassembled WGS sequence"/>
</dbReference>
<comment type="caution">
    <text evidence="1">The sequence shown here is derived from an EMBL/GenBank/DDBJ whole genome shotgun (WGS) entry which is preliminary data.</text>
</comment>
<evidence type="ECO:0000313" key="1">
    <source>
        <dbReference type="EMBL" id="KAB2109684.1"/>
    </source>
</evidence>
<organism evidence="1 2">
    <name type="scientific">Alternaria gaisen</name>
    <dbReference type="NCBI Taxonomy" id="167740"/>
    <lineage>
        <taxon>Eukaryota</taxon>
        <taxon>Fungi</taxon>
        <taxon>Dikarya</taxon>
        <taxon>Ascomycota</taxon>
        <taxon>Pezizomycotina</taxon>
        <taxon>Dothideomycetes</taxon>
        <taxon>Pleosporomycetidae</taxon>
        <taxon>Pleosporales</taxon>
        <taxon>Pleosporineae</taxon>
        <taxon>Pleosporaceae</taxon>
        <taxon>Alternaria</taxon>
        <taxon>Alternaria sect. Alternaria</taxon>
    </lineage>
</organism>
<name>A0ACB6FZ44_9PLEO</name>
<evidence type="ECO:0000313" key="2">
    <source>
        <dbReference type="Proteomes" id="UP000293547"/>
    </source>
</evidence>
<proteinExistence type="predicted"/>
<gene>
    <name evidence="1" type="ORF">AG0111_0g2100</name>
</gene>
<protein>
    <submittedName>
        <fullName evidence="1">Uncharacterized protein</fullName>
    </submittedName>
</protein>
<sequence>MNVERCIELHNKIVQHGWVGSGRSPETLTSQSKSWFQLHGEKVGAARSDLSAELIQFLEQAQDPYAQERESYLGFFHWVSNLSGPGYMFEFEDLLWPRDYEARTGEKQNDIRRRRLVLYQAEHFGIGHTCGLIYDQKKNLCILALTLYDIDDMDERKWYPLETVLSFWLSQIRQGSIQAIPEKRGKLKEEWPALIENRDPSNWVFVSYNEVMMKRNLEIWDKLVEAIESRMPMENFSAQPIRGLLENNVRKTISLPQRFAYNFLFRARGPRFKKIAPGLRVISSSDFPDQPFRLHMSKDKDEIPPILLFRSELNFFEDPTWSLRSLDARMPHFNYYHDVRIYPSGLYLLPTEYNHQNLEDQISFVLPFPIGGNEYAKMSDGQKFTDYKGRRGKDSFTQLYSRGRQSLEDFQSQSLACVLENWLGMVEGGISKVDENGVVGDMETWKEADTKEGWEKYVILNEESFHHDWEVLQTA</sequence>
<reference evidence="1 2" key="1">
    <citation type="journal article" date="2019" name="bioRxiv">
        <title>Genomics, evolutionary history and diagnostics of the Alternaria alternata species group including apple and Asian pear pathotypes.</title>
        <authorList>
            <person name="Armitage A.D."/>
            <person name="Cockerton H.M."/>
            <person name="Sreenivasaprasad S."/>
            <person name="Woodhall J.W."/>
            <person name="Lane C.R."/>
            <person name="Harrison R.J."/>
            <person name="Clarkson J.P."/>
        </authorList>
    </citation>
    <scope>NUCLEOTIDE SEQUENCE [LARGE SCALE GENOMIC DNA]</scope>
    <source>
        <strain evidence="1 2">FERA 650</strain>
    </source>
</reference>
<keyword evidence="2" id="KW-1185">Reference proteome</keyword>
<dbReference type="EMBL" id="PDWZ02000001">
    <property type="protein sequence ID" value="KAB2109684.1"/>
    <property type="molecule type" value="Genomic_DNA"/>
</dbReference>
<accession>A0ACB6FZ44</accession>